<evidence type="ECO:0000313" key="2">
    <source>
        <dbReference type="EMBL" id="MBR9972771.1"/>
    </source>
</evidence>
<dbReference type="InterPro" id="IPR045781">
    <property type="entry name" value="SxtJ"/>
</dbReference>
<comment type="caution">
    <text evidence="2">The sequence shown here is derived from an EMBL/GenBank/DDBJ whole genome shotgun (WGS) entry which is preliminary data.</text>
</comment>
<keyword evidence="1" id="KW-0472">Membrane</keyword>
<organism evidence="2 3">
    <name type="scientific">Magnetospirillum sulfuroxidans</name>
    <dbReference type="NCBI Taxonomy" id="611300"/>
    <lineage>
        <taxon>Bacteria</taxon>
        <taxon>Pseudomonadati</taxon>
        <taxon>Pseudomonadota</taxon>
        <taxon>Alphaproteobacteria</taxon>
        <taxon>Rhodospirillales</taxon>
        <taxon>Rhodospirillaceae</taxon>
        <taxon>Magnetospirillum</taxon>
    </lineage>
</organism>
<dbReference type="RefSeq" id="WP_211549856.1">
    <property type="nucleotide sequence ID" value="NZ_JAGTUF010000013.1"/>
</dbReference>
<feature type="transmembrane region" description="Helical" evidence="1">
    <location>
        <begin position="25"/>
        <end position="43"/>
    </location>
</feature>
<evidence type="ECO:0000256" key="1">
    <source>
        <dbReference type="SAM" id="Phobius"/>
    </source>
</evidence>
<proteinExistence type="predicted"/>
<name>A0ABS5IEC5_9PROT</name>
<dbReference type="Pfam" id="PF19588">
    <property type="entry name" value="SxtJ"/>
    <property type="match status" value="1"/>
</dbReference>
<feature type="transmembrane region" description="Helical" evidence="1">
    <location>
        <begin position="82"/>
        <end position="108"/>
    </location>
</feature>
<keyword evidence="3" id="KW-1185">Reference proteome</keyword>
<accession>A0ABS5IEC5</accession>
<keyword evidence="1" id="KW-0812">Transmembrane</keyword>
<feature type="transmembrane region" description="Helical" evidence="1">
    <location>
        <begin position="50"/>
        <end position="70"/>
    </location>
</feature>
<dbReference type="EMBL" id="JAGTUF010000013">
    <property type="protein sequence ID" value="MBR9972771.1"/>
    <property type="molecule type" value="Genomic_DNA"/>
</dbReference>
<evidence type="ECO:0000313" key="3">
    <source>
        <dbReference type="Proteomes" id="UP000680714"/>
    </source>
</evidence>
<gene>
    <name evidence="2" type="ORF">KEC16_13685</name>
</gene>
<keyword evidence="1" id="KW-1133">Transmembrane helix</keyword>
<protein>
    <recommendedName>
        <fullName evidence="4">SxtJ</fullName>
    </recommendedName>
</protein>
<evidence type="ECO:0008006" key="4">
    <source>
        <dbReference type="Google" id="ProtNLM"/>
    </source>
</evidence>
<sequence>MSNKSSPVLETQGHSAPAQMGSERSFGFIFTAVFAIIGLWPLKSGGDIRLWALAVAVLFLIVALARPALLKPLNLIWFKFGLLLHSIMTPLIMGLLFFLTVTPVGLLMRATGKDPMRLKRDASAASYWIPRDPPGPKPDSMKTQF</sequence>
<reference evidence="2 3" key="1">
    <citation type="submission" date="2021-04" db="EMBL/GenBank/DDBJ databases">
        <title>Magnetospirillum sulfuroxidans sp. nov., a facultative chemolithoautotrophic sulfur-oxidizing alphaproteobacterium isolated from freshwater sediment and proposals for Paramagetospirillum gen. nov., and Magnetospirillaceae fam. nov.</title>
        <authorList>
            <person name="Koziaeva V."/>
            <person name="Geelhoed J.S."/>
            <person name="Sorokin D.Y."/>
            <person name="Grouzdev D.S."/>
        </authorList>
    </citation>
    <scope>NUCLEOTIDE SEQUENCE [LARGE SCALE GENOMIC DNA]</scope>
    <source>
        <strain evidence="2 3">J10</strain>
    </source>
</reference>
<dbReference type="Proteomes" id="UP000680714">
    <property type="component" value="Unassembled WGS sequence"/>
</dbReference>